<evidence type="ECO:0000256" key="1">
    <source>
        <dbReference type="SAM" id="SignalP"/>
    </source>
</evidence>
<accession>A0ABT9BCU6</accession>
<feature type="chain" id="PRO_5047335486" evidence="1">
    <location>
        <begin position="33"/>
        <end position="1519"/>
    </location>
</feature>
<proteinExistence type="predicted"/>
<evidence type="ECO:0000313" key="3">
    <source>
        <dbReference type="EMBL" id="MDO7874526.1"/>
    </source>
</evidence>
<sequence length="1519" mass="154085">MFNFYSFPPGRRSARLLGLLLPLLGGSLLTQAQSVSITTLGTPYVENFNTLGINATPSTTTYPKSTLPTGWDFLETGTGADATYSGNLSATGNTYSLGTNASTERALGSVLNAVASSYGVKYTNNTSQPITGLAISYNGEQWRLGSATRTTADRLDFQYSLTATDLTGTFTDVNTLDFISPNVNNGTTAGNIDGNATANRAPVSGTLSVTIPVGGTIILKWVDFDVTGGADDALGIDDVSVTAVALPAVTTAAATASGTSATVGGNVTSAGSNTVTANGVVYSATNATPTIGGTDVTTLPIGSGTGAFSGSATGLLPYTTYNVAAYATSTAGTSYGAVVTVTTGPGSISLAAMGTAYNQDFNTLSSTGTTNPKSTLPAGWDFVETGAGGSATPDNTYTTSTGTAGGANTYSFGAGSAATDRALGGLQSTGVLATTIGAAFTNNTGSTITGLTVTYTGEQWRLGTAGRAIPDRLEFQYSTTATTVDGATVTTGYTDVNALDFSSPFNTTVGAVDGNTQRTTLTANISVSIPNGATFVLRWLDFDASSSDDGLAVDDFSITPTANVTPTVTTAAPSASGTSATVGGNVTSAGTAAVTANGVVYSATNATPTIGGADVTTLPIGSGTGAFSGTTTGLLPYTTYNVAAYATSTAGTSYGTVSTFTTGAGRISIAALNTAYNQDFNTLGNVASPSTTTYPKSALPAGWDFVETGTGADETYSANLSNTGNTYSAGTAGATDRAFGTLQNTAVIPTIGAAYVNNTGQTIGGLQISYVGEQWRLGNGTRTANDRLDFEYSLNATDLVTGTYMAAPELNFTGPVAGTTGSSPASVALDGNAAANRVTVTAIVPVSIAPGQTVFIRWNDFNAPGGGDDILGIDDFSLTALAVPADLTVSTSGQNISGFYNNVTITGTGAATLTGTLTVGGALMVQTGGTLAGNCQAITGSGSFALQNNATLRICNPAGISSTGNTGAIQLTGTRTFSPNANYEYNGTAAQVTGPGLPARVRNLTVNNAQGLTLSDSTAISEVLHLTSGNLSTGGEALVLLSASTGTALIDNTGGQVIGTGTMQRYIDPSLNAGNGYRHYSAPVSNTTFGDLAAPGFAPELSQAAAYNSSATPGLVTPFPNIFGYDEARIATAASNFDDFAKGWFAPASTSAAMQPGHGYTVNTPSGALVDFRGTFNNGPVALTGLTRGASADAGWQLLGNPYPSPIDWNLIPAGNFNNVSAAVYVYRSSGPYTGSYVSYVNGIGGSQQIAAGQGFFVRVNTPGTGSLTLPNASRVTTFGPQPAFYRSTPDTRPQLQLHFGGANVSDDAYVYFEQGASAGFDSQFDAHKVPTFTPTLTLALASGPENLSINGLPVLGTANVTVPLRLLNPEPGTFTIEAAQLVNMPAGIFTYLVDAQTGAYIDLQAQPSYSFTLAANTPATRFSVLFTAQRVLATAPAQLAQQVSIYPNPARQQATLSLPASLGHQPVQVSLLNALGQTVQQQRLATSEALSLTGVAPGIYTVRVATTQGVVNKRLVVE</sequence>
<dbReference type="NCBIfam" id="TIGR04183">
    <property type="entry name" value="Por_Secre_tail"/>
    <property type="match status" value="1"/>
</dbReference>
<dbReference type="Pfam" id="PF18962">
    <property type="entry name" value="Por_Secre_tail"/>
    <property type="match status" value="1"/>
</dbReference>
<gene>
    <name evidence="3" type="ORF">Q5H93_07270</name>
</gene>
<feature type="domain" description="Secretion system C-terminal sorting" evidence="2">
    <location>
        <begin position="1446"/>
        <end position="1518"/>
    </location>
</feature>
<dbReference type="EMBL" id="JAUQSY010000004">
    <property type="protein sequence ID" value="MDO7874526.1"/>
    <property type="molecule type" value="Genomic_DNA"/>
</dbReference>
<protein>
    <submittedName>
        <fullName evidence="3">T9SS type A sorting domain-containing protein</fullName>
    </submittedName>
</protein>
<dbReference type="SUPFAM" id="SSF49265">
    <property type="entry name" value="Fibronectin type III"/>
    <property type="match status" value="1"/>
</dbReference>
<dbReference type="InterPro" id="IPR026444">
    <property type="entry name" value="Secre_tail"/>
</dbReference>
<feature type="signal peptide" evidence="1">
    <location>
        <begin position="1"/>
        <end position="32"/>
    </location>
</feature>
<evidence type="ECO:0000259" key="2">
    <source>
        <dbReference type="Pfam" id="PF18962"/>
    </source>
</evidence>
<keyword evidence="1" id="KW-0732">Signal</keyword>
<reference evidence="3" key="1">
    <citation type="submission" date="2023-07" db="EMBL/GenBank/DDBJ databases">
        <authorList>
            <person name="Kim M.K."/>
        </authorList>
    </citation>
    <scope>NUCLEOTIDE SEQUENCE</scope>
    <source>
        <strain evidence="3">ASUV-10-1</strain>
    </source>
</reference>
<dbReference type="InterPro" id="IPR036116">
    <property type="entry name" value="FN3_sf"/>
</dbReference>
<organism evidence="3 4">
    <name type="scientific">Hymenobacter aranciens</name>
    <dbReference type="NCBI Taxonomy" id="3063996"/>
    <lineage>
        <taxon>Bacteria</taxon>
        <taxon>Pseudomonadati</taxon>
        <taxon>Bacteroidota</taxon>
        <taxon>Cytophagia</taxon>
        <taxon>Cytophagales</taxon>
        <taxon>Hymenobacteraceae</taxon>
        <taxon>Hymenobacter</taxon>
    </lineage>
</organism>
<name>A0ABT9BCU6_9BACT</name>
<dbReference type="Proteomes" id="UP001176429">
    <property type="component" value="Unassembled WGS sequence"/>
</dbReference>
<dbReference type="RefSeq" id="WP_305005842.1">
    <property type="nucleotide sequence ID" value="NZ_JAUQSY010000004.1"/>
</dbReference>
<evidence type="ECO:0000313" key="4">
    <source>
        <dbReference type="Proteomes" id="UP001176429"/>
    </source>
</evidence>
<keyword evidence="4" id="KW-1185">Reference proteome</keyword>
<comment type="caution">
    <text evidence="3">The sequence shown here is derived from an EMBL/GenBank/DDBJ whole genome shotgun (WGS) entry which is preliminary data.</text>
</comment>